<dbReference type="SUPFAM" id="SSF103481">
    <property type="entry name" value="Multidrug resistance efflux transporter EmrE"/>
    <property type="match status" value="2"/>
</dbReference>
<keyword evidence="9" id="KW-1185">Reference proteome</keyword>
<sequence length="428" mass="46400">MAISEEKQRVPTPKAHAVMLAVSFGAVGYLVLSKAALNAGVNVLVFCAYRDGIAFCILAPLAFFAEMKFRSRCSVLVLGLTLIIGVFGGFLEQVLFLVGLENTNTFFASAMQNCSPVFVLLIAATFRTEEVRYRQRDGQAKILGIIFCVFGALLMSIYKGPVIFKRLISKTNPPSSVLPRSDLLMGDLIVGFEGWGIDKWALGGLCLILQTLSVGIETNLKGAIMARFPAPITVIAGMALTGFLLMVIICYYTVQEQSEWGFHHVSEFLAAAYGGLIITGTNNVLKCWSVHNRGPIFVAAYAPVMPILASIFGTFILGESLFLGCLIGTTLILSGLFFVTWGQSVERKLKALSVGPTIPIFRALETPLLRKVANFPFTLSAHVLAWFGAGDVDGGLSAFPTTLFAINPMIGIGKLCSYKWNQYANMKT</sequence>
<evidence type="ECO:0000313" key="8">
    <source>
        <dbReference type="EMBL" id="CAK9277009.1"/>
    </source>
</evidence>
<reference evidence="8" key="1">
    <citation type="submission" date="2024-02" db="EMBL/GenBank/DDBJ databases">
        <authorList>
            <consortium name="ELIXIR-Norway"/>
            <consortium name="Elixir Norway"/>
        </authorList>
    </citation>
    <scope>NUCLEOTIDE SEQUENCE</scope>
</reference>
<feature type="transmembrane region" description="Helical" evidence="6">
    <location>
        <begin position="296"/>
        <end position="315"/>
    </location>
</feature>
<accession>A0ABP0XD18</accession>
<feature type="transmembrane region" description="Helical" evidence="6">
    <location>
        <begin position="260"/>
        <end position="284"/>
    </location>
</feature>
<dbReference type="InterPro" id="IPR030184">
    <property type="entry name" value="WAT1-related"/>
</dbReference>
<dbReference type="InterPro" id="IPR000620">
    <property type="entry name" value="EamA_dom"/>
</dbReference>
<feature type="transmembrane region" description="Helical" evidence="6">
    <location>
        <begin position="43"/>
        <end position="63"/>
    </location>
</feature>
<comment type="subcellular location">
    <subcellularLocation>
        <location evidence="1">Membrane</location>
        <topology evidence="1">Multi-pass membrane protein</topology>
    </subcellularLocation>
</comment>
<evidence type="ECO:0000256" key="6">
    <source>
        <dbReference type="SAM" id="Phobius"/>
    </source>
</evidence>
<protein>
    <recommendedName>
        <fullName evidence="7">EamA domain-containing protein</fullName>
    </recommendedName>
</protein>
<comment type="similarity">
    <text evidence="2">Belongs to the drug/metabolite transporter (DMT) superfamily. Plant drug/metabolite exporter (P-DME) (TC 2.A.7.4) family.</text>
</comment>
<evidence type="ECO:0000256" key="3">
    <source>
        <dbReference type="ARBA" id="ARBA00022692"/>
    </source>
</evidence>
<dbReference type="PANTHER" id="PTHR31218">
    <property type="entry name" value="WAT1-RELATED PROTEIN"/>
    <property type="match status" value="1"/>
</dbReference>
<dbReference type="EMBL" id="OZ020103">
    <property type="protein sequence ID" value="CAK9277009.1"/>
    <property type="molecule type" value="Genomic_DNA"/>
</dbReference>
<keyword evidence="5 6" id="KW-0472">Membrane</keyword>
<feature type="transmembrane region" description="Helical" evidence="6">
    <location>
        <begin position="75"/>
        <end position="100"/>
    </location>
</feature>
<evidence type="ECO:0000313" key="9">
    <source>
        <dbReference type="Proteomes" id="UP001497444"/>
    </source>
</evidence>
<evidence type="ECO:0000256" key="1">
    <source>
        <dbReference type="ARBA" id="ARBA00004141"/>
    </source>
</evidence>
<feature type="transmembrane region" description="Helical" evidence="6">
    <location>
        <begin position="17"/>
        <end position="37"/>
    </location>
</feature>
<dbReference type="Proteomes" id="UP001497444">
    <property type="component" value="Chromosome 8"/>
</dbReference>
<evidence type="ECO:0000256" key="4">
    <source>
        <dbReference type="ARBA" id="ARBA00022989"/>
    </source>
</evidence>
<feature type="transmembrane region" description="Helical" evidence="6">
    <location>
        <begin position="138"/>
        <end position="158"/>
    </location>
</feature>
<keyword evidence="3 6" id="KW-0812">Transmembrane</keyword>
<evidence type="ECO:0000259" key="7">
    <source>
        <dbReference type="Pfam" id="PF00892"/>
    </source>
</evidence>
<dbReference type="Pfam" id="PF00892">
    <property type="entry name" value="EamA"/>
    <property type="match status" value="2"/>
</dbReference>
<feature type="transmembrane region" description="Helical" evidence="6">
    <location>
        <begin position="232"/>
        <end position="254"/>
    </location>
</feature>
<evidence type="ECO:0000256" key="2">
    <source>
        <dbReference type="ARBA" id="ARBA00007635"/>
    </source>
</evidence>
<evidence type="ECO:0000256" key="5">
    <source>
        <dbReference type="ARBA" id="ARBA00023136"/>
    </source>
</evidence>
<keyword evidence="4 6" id="KW-1133">Transmembrane helix</keyword>
<proteinExistence type="inferred from homology"/>
<feature type="domain" description="EamA" evidence="7">
    <location>
        <begin position="203"/>
        <end position="340"/>
    </location>
</feature>
<feature type="transmembrane region" description="Helical" evidence="6">
    <location>
        <begin position="321"/>
        <end position="341"/>
    </location>
</feature>
<dbReference type="InterPro" id="IPR037185">
    <property type="entry name" value="EmrE-like"/>
</dbReference>
<gene>
    <name evidence="8" type="ORF">CSSPJE1EN1_LOCUS22487</name>
</gene>
<organism evidence="8 9">
    <name type="scientific">Sphagnum jensenii</name>
    <dbReference type="NCBI Taxonomy" id="128206"/>
    <lineage>
        <taxon>Eukaryota</taxon>
        <taxon>Viridiplantae</taxon>
        <taxon>Streptophyta</taxon>
        <taxon>Embryophyta</taxon>
        <taxon>Bryophyta</taxon>
        <taxon>Sphagnophytina</taxon>
        <taxon>Sphagnopsida</taxon>
        <taxon>Sphagnales</taxon>
        <taxon>Sphagnaceae</taxon>
        <taxon>Sphagnum</taxon>
    </lineage>
</organism>
<name>A0ABP0XD18_9BRYO</name>
<feature type="domain" description="EamA" evidence="7">
    <location>
        <begin position="17"/>
        <end position="156"/>
    </location>
</feature>